<comment type="similarity">
    <text evidence="1">Belongs to the UPF0065 (bug) family.</text>
</comment>
<reference evidence="3 4" key="1">
    <citation type="journal article" date="2014" name="Nature">
        <title>An environmental bacterial taxon with a large and distinct metabolic repertoire.</title>
        <authorList>
            <person name="Wilson M.C."/>
            <person name="Mori T."/>
            <person name="Ruckert C."/>
            <person name="Uria A.R."/>
            <person name="Helf M.J."/>
            <person name="Takada K."/>
            <person name="Gernert C."/>
            <person name="Steffens U.A."/>
            <person name="Heycke N."/>
            <person name="Schmitt S."/>
            <person name="Rinke C."/>
            <person name="Helfrich E.J."/>
            <person name="Brachmann A.O."/>
            <person name="Gurgui C."/>
            <person name="Wakimoto T."/>
            <person name="Kracht M."/>
            <person name="Crusemann M."/>
            <person name="Hentschel U."/>
            <person name="Abe I."/>
            <person name="Matsunaga S."/>
            <person name="Kalinowski J."/>
            <person name="Takeyama H."/>
            <person name="Piel J."/>
        </authorList>
    </citation>
    <scope>NUCLEOTIDE SEQUENCE [LARGE SCALE GENOMIC DNA]</scope>
    <source>
        <strain evidence="4">TSY1</strain>
    </source>
</reference>
<name>W4L725_ENTF1</name>
<accession>W4L725</accession>
<evidence type="ECO:0000256" key="1">
    <source>
        <dbReference type="ARBA" id="ARBA00006987"/>
    </source>
</evidence>
<comment type="caution">
    <text evidence="3">The sequence shown here is derived from an EMBL/GenBank/DDBJ whole genome shotgun (WGS) entry which is preliminary data.</text>
</comment>
<dbReference type="InterPro" id="IPR005064">
    <property type="entry name" value="BUG"/>
</dbReference>
<feature type="chain" id="PRO_5004845723" description="Tricarboxylate transporter" evidence="2">
    <location>
        <begin position="18"/>
        <end position="316"/>
    </location>
</feature>
<evidence type="ECO:0000313" key="3">
    <source>
        <dbReference type="EMBL" id="ETW93812.1"/>
    </source>
</evidence>
<evidence type="ECO:0000313" key="4">
    <source>
        <dbReference type="Proteomes" id="UP000019141"/>
    </source>
</evidence>
<keyword evidence="4" id="KW-1185">Reference proteome</keyword>
<proteinExistence type="inferred from homology"/>
<protein>
    <recommendedName>
        <fullName evidence="5">Tricarboxylate transporter</fullName>
    </recommendedName>
</protein>
<feature type="signal peptide" evidence="2">
    <location>
        <begin position="1"/>
        <end position="17"/>
    </location>
</feature>
<organism evidence="3 4">
    <name type="scientific">Entotheonella factor</name>
    <dbReference type="NCBI Taxonomy" id="1429438"/>
    <lineage>
        <taxon>Bacteria</taxon>
        <taxon>Pseudomonadati</taxon>
        <taxon>Nitrospinota/Tectimicrobiota group</taxon>
        <taxon>Candidatus Tectimicrobiota</taxon>
        <taxon>Candidatus Entotheonellia</taxon>
        <taxon>Candidatus Entotheonellales</taxon>
        <taxon>Candidatus Entotheonellaceae</taxon>
        <taxon>Candidatus Entotheonella</taxon>
    </lineage>
</organism>
<dbReference type="PANTHER" id="PTHR42928">
    <property type="entry name" value="TRICARBOXYLATE-BINDING PROTEIN"/>
    <property type="match status" value="1"/>
</dbReference>
<gene>
    <name evidence="3" type="ORF">ETSY1_37570</name>
</gene>
<dbReference type="Gene3D" id="3.40.190.10">
    <property type="entry name" value="Periplasmic binding protein-like II"/>
    <property type="match status" value="1"/>
</dbReference>
<dbReference type="PANTHER" id="PTHR42928:SF1">
    <property type="entry name" value="BLR4371 PROTEIN"/>
    <property type="match status" value="1"/>
</dbReference>
<dbReference type="InterPro" id="IPR042100">
    <property type="entry name" value="Bug_dom1"/>
</dbReference>
<keyword evidence="2" id="KW-0732">Signal</keyword>
<evidence type="ECO:0000256" key="2">
    <source>
        <dbReference type="SAM" id="SignalP"/>
    </source>
</evidence>
<dbReference type="HOGENOM" id="CLU_045683_1_0_7"/>
<sequence>MLAGCAIGLLLASQAWAWEPKKPVEFIIMAGPGGGADKMARLMQSVIEKHKFSSKPFIPKNKPGGTGAEALRYMKDRKGDNRNHAVMVTLNSFYTTPLRQPNLGVDALTFTPVARMAEDTFLLWVHADSDIKSVDDFVKAAKAEGDKWIMAGTGKSSEDNLLTDFLNSAYDLQMKYVPFKGGGRVAKELAGKHAHSTVNNPSGQLGFYQAKKTRPLAAFTPERLPLFQDVPTFKELGKDFVYFMQRSVVGAPGMSEEAEAYYRGVFQKVYDSEEWQNYMKTKSLQGEFLTGSDLRAYWQRERSIHEAMLKKMGEIK</sequence>
<dbReference type="Pfam" id="PF03401">
    <property type="entry name" value="TctC"/>
    <property type="match status" value="1"/>
</dbReference>
<dbReference type="EMBL" id="AZHW01001169">
    <property type="protein sequence ID" value="ETW93812.1"/>
    <property type="molecule type" value="Genomic_DNA"/>
</dbReference>
<dbReference type="CDD" id="cd07012">
    <property type="entry name" value="PBP2_Bug_TTT"/>
    <property type="match status" value="1"/>
</dbReference>
<dbReference type="AlphaFoldDB" id="W4L725"/>
<dbReference type="PIRSF" id="PIRSF017082">
    <property type="entry name" value="YflP"/>
    <property type="match status" value="1"/>
</dbReference>
<evidence type="ECO:0008006" key="5">
    <source>
        <dbReference type="Google" id="ProtNLM"/>
    </source>
</evidence>
<dbReference type="Gene3D" id="3.40.190.150">
    <property type="entry name" value="Bordetella uptake gene, domain 1"/>
    <property type="match status" value="1"/>
</dbReference>
<dbReference type="PATRIC" id="fig|1429438.4.peg.7052"/>
<dbReference type="Proteomes" id="UP000019141">
    <property type="component" value="Unassembled WGS sequence"/>
</dbReference>